<accession>A0ACC2V768</accession>
<organism evidence="1 2">
    <name type="scientific">Naganishia cerealis</name>
    <dbReference type="NCBI Taxonomy" id="610337"/>
    <lineage>
        <taxon>Eukaryota</taxon>
        <taxon>Fungi</taxon>
        <taxon>Dikarya</taxon>
        <taxon>Basidiomycota</taxon>
        <taxon>Agaricomycotina</taxon>
        <taxon>Tremellomycetes</taxon>
        <taxon>Filobasidiales</taxon>
        <taxon>Filobasidiaceae</taxon>
        <taxon>Naganishia</taxon>
    </lineage>
</organism>
<evidence type="ECO:0000313" key="2">
    <source>
        <dbReference type="Proteomes" id="UP001241377"/>
    </source>
</evidence>
<dbReference type="EMBL" id="JASBWR010000109">
    <property type="protein sequence ID" value="KAJ9094651.1"/>
    <property type="molecule type" value="Genomic_DNA"/>
</dbReference>
<sequence length="170" mass="19655">MRSERLENMSYYRLLYRKTQKYAFPSCGKSFPNIFRLLQRALHRILDSAKQQYDTLSNLIVQFGLNDNQAHSQLRDTVLQMRDAGEGLWEGVRARAQEQIDLSANAARQAMNDQVREMHYLVCWMDPSFWFLCSDLMCLQMENLLQSASEKVFPPPMATASSGIAESHIL</sequence>
<gene>
    <name evidence="1" type="ORF">QFC19_007864</name>
</gene>
<reference evidence="1" key="1">
    <citation type="submission" date="2023-04" db="EMBL/GenBank/DDBJ databases">
        <title>Draft Genome sequencing of Naganishia species isolated from polar environments using Oxford Nanopore Technology.</title>
        <authorList>
            <person name="Leo P."/>
            <person name="Venkateswaran K."/>
        </authorList>
    </citation>
    <scope>NUCLEOTIDE SEQUENCE</scope>
    <source>
        <strain evidence="1">MNA-CCFEE 5261</strain>
    </source>
</reference>
<evidence type="ECO:0000313" key="1">
    <source>
        <dbReference type="EMBL" id="KAJ9094651.1"/>
    </source>
</evidence>
<protein>
    <submittedName>
        <fullName evidence="1">Uncharacterized protein</fullName>
    </submittedName>
</protein>
<dbReference type="Proteomes" id="UP001241377">
    <property type="component" value="Unassembled WGS sequence"/>
</dbReference>
<proteinExistence type="predicted"/>
<comment type="caution">
    <text evidence="1">The sequence shown here is derived from an EMBL/GenBank/DDBJ whole genome shotgun (WGS) entry which is preliminary data.</text>
</comment>
<name>A0ACC2V768_9TREE</name>
<keyword evidence="2" id="KW-1185">Reference proteome</keyword>